<dbReference type="Proteomes" id="UP000332515">
    <property type="component" value="Unassembled WGS sequence"/>
</dbReference>
<proteinExistence type="predicted"/>
<dbReference type="EMBL" id="VWNA01000001">
    <property type="protein sequence ID" value="MQT13074.1"/>
    <property type="molecule type" value="Genomic_DNA"/>
</dbReference>
<protein>
    <submittedName>
        <fullName evidence="1">Uncharacterized protein</fullName>
    </submittedName>
</protein>
<comment type="caution">
    <text evidence="1">The sequence shown here is derived from an EMBL/GenBank/DDBJ whole genome shotgun (WGS) entry which is preliminary data.</text>
</comment>
<dbReference type="AlphaFoldDB" id="A0A6A7Y207"/>
<evidence type="ECO:0000313" key="2">
    <source>
        <dbReference type="Proteomes" id="UP000332515"/>
    </source>
</evidence>
<reference evidence="1 2" key="1">
    <citation type="submission" date="2019-09" db="EMBL/GenBank/DDBJ databases">
        <title>Segnochrobactrum spirostomi gen. nov., sp. nov., isolated from the ciliate Spirostomum cf. yagiui and description of a novel family, Segnochrobactraceae fam. nov. within the order Rhizobiales of the class Alphaproteobacteria.</title>
        <authorList>
            <person name="Akter S."/>
            <person name="Shazib S.U.A."/>
            <person name="Shin M.K."/>
        </authorList>
    </citation>
    <scope>NUCLEOTIDE SEQUENCE [LARGE SCALE GENOMIC DNA]</scope>
    <source>
        <strain evidence="1 2">Sp-1</strain>
    </source>
</reference>
<accession>A0A6A7Y207</accession>
<name>A0A6A7Y207_9HYPH</name>
<gene>
    <name evidence="1" type="ORF">F0357_10515</name>
</gene>
<sequence>MTEHDDTLDFCHFGKWSMPGVPHKGWTCIDIEDLGAPDAVCEMCERQDIRYVPAMQHADYPEILHCGCICAGHMEANVERAAARGGAEECGPAACRLARPQSVAPVAPGQSGHQ</sequence>
<dbReference type="RefSeq" id="WP_153480861.1">
    <property type="nucleotide sequence ID" value="NZ_VWNA01000001.1"/>
</dbReference>
<organism evidence="1 2">
    <name type="scientific">Segnochrobactrum spirostomi</name>
    <dbReference type="NCBI Taxonomy" id="2608987"/>
    <lineage>
        <taxon>Bacteria</taxon>
        <taxon>Pseudomonadati</taxon>
        <taxon>Pseudomonadota</taxon>
        <taxon>Alphaproteobacteria</taxon>
        <taxon>Hyphomicrobiales</taxon>
        <taxon>Segnochrobactraceae</taxon>
        <taxon>Segnochrobactrum</taxon>
    </lineage>
</organism>
<evidence type="ECO:0000313" key="1">
    <source>
        <dbReference type="EMBL" id="MQT13074.1"/>
    </source>
</evidence>
<keyword evidence="2" id="KW-1185">Reference proteome</keyword>